<evidence type="ECO:0000313" key="1">
    <source>
        <dbReference type="EMBL" id="CAL6010664.1"/>
    </source>
</evidence>
<accession>A0ABP1I6Y6</accession>
<keyword evidence="2" id="KW-1185">Reference proteome</keyword>
<reference evidence="1 2" key="1">
    <citation type="submission" date="2024-07" db="EMBL/GenBank/DDBJ databases">
        <authorList>
            <person name="Akdeniz Z."/>
        </authorList>
    </citation>
    <scope>NUCLEOTIDE SEQUENCE [LARGE SCALE GENOMIC DNA]</scope>
</reference>
<protein>
    <submittedName>
        <fullName evidence="1">Hypothetical_protein</fullName>
    </submittedName>
</protein>
<organism evidence="1 2">
    <name type="scientific">Hexamita inflata</name>
    <dbReference type="NCBI Taxonomy" id="28002"/>
    <lineage>
        <taxon>Eukaryota</taxon>
        <taxon>Metamonada</taxon>
        <taxon>Diplomonadida</taxon>
        <taxon>Hexamitidae</taxon>
        <taxon>Hexamitinae</taxon>
        <taxon>Hexamita</taxon>
    </lineage>
</organism>
<dbReference type="EMBL" id="CAXDID020000062">
    <property type="protein sequence ID" value="CAL6010664.1"/>
    <property type="molecule type" value="Genomic_DNA"/>
</dbReference>
<sequence length="197" mass="23292">MTRIKIFTEELDKKLLEAVAKQINFQGKMDEIPIYYQNNKAKLPRVDWYKIDSKLGVESYQTKARSQNRFFSVLIPNALPEYDPKLQEEISVYIQQKLKKEEGTWLTYDIEQRINYRKKLEDHVKTEFKLSANDQCSYKKLVDKNRHKIDHIMKIPSKTNAKSSLNKEQIQKANSQDEVSSQLIETGYEGSDWPFHL</sequence>
<gene>
    <name evidence="1" type="ORF">HINF_LOCUS22190</name>
</gene>
<dbReference type="Proteomes" id="UP001642409">
    <property type="component" value="Unassembled WGS sequence"/>
</dbReference>
<name>A0ABP1I6Y6_9EUKA</name>
<evidence type="ECO:0000313" key="2">
    <source>
        <dbReference type="Proteomes" id="UP001642409"/>
    </source>
</evidence>
<proteinExistence type="predicted"/>
<comment type="caution">
    <text evidence="1">The sequence shown here is derived from an EMBL/GenBank/DDBJ whole genome shotgun (WGS) entry which is preliminary data.</text>
</comment>